<keyword evidence="3 7" id="KW-0347">Helicase</keyword>
<evidence type="ECO:0000256" key="3">
    <source>
        <dbReference type="ARBA" id="ARBA00022806"/>
    </source>
</evidence>
<keyword evidence="1 7" id="KW-0547">Nucleotide-binding</keyword>
<feature type="domain" description="Helicase C-terminal" evidence="10">
    <location>
        <begin position="217"/>
        <end position="382"/>
    </location>
</feature>
<dbReference type="GO" id="GO:0003724">
    <property type="term" value="F:RNA helicase activity"/>
    <property type="evidence" value="ECO:0007669"/>
    <property type="project" value="InterPro"/>
</dbReference>
<dbReference type="Proteomes" id="UP000006322">
    <property type="component" value="Unassembled WGS sequence"/>
</dbReference>
<sequence length="451" mass="49349">MSFDALGLCDALVQAVADKGYTVASQIQGEAIPAILNQRDVMAVAQTGTGKTAAFTLPVLQLLSAGESAQPHHVRALIITPTRELAAQVAKSVENYSGLLNIRSGAVFGGVRIEPQIRQLQQGVDVLVATPGRLIDLYNQQAISFEHLEILVLDEADRMLDLGFVEDIQHIQTLLPSKRQTLLFSATFSNDIQTFAKNMLNMPLIIAVTAVNSTVNTVAQTFHPVDKERKSEVLIHLIKKHQWQQALVFVRTKRSADSLVTQLESAGISAASIHANRTQHARTLALDGFKNASIRVLVATDIAARGIDVNQLNCVVNFDLPYVPEDYVHRIGRTGRAGYTGLAVSLFSEDETKQLLSIERFIGVQFKREFILGFTPKHKASSASALSKNTTSDNPNRKNESAKKQHDGKVSKGKSSNDYDDDLYGNFEANSQTAHRGQKQGASVAKRSRKK</sequence>
<accession>K7AB76</accession>
<dbReference type="PROSITE" id="PS51192">
    <property type="entry name" value="HELICASE_ATP_BIND_1"/>
    <property type="match status" value="1"/>
</dbReference>
<evidence type="ECO:0000259" key="10">
    <source>
        <dbReference type="PROSITE" id="PS51194"/>
    </source>
</evidence>
<evidence type="ECO:0000256" key="1">
    <source>
        <dbReference type="ARBA" id="ARBA00022741"/>
    </source>
</evidence>
<comment type="similarity">
    <text evidence="5 7">Belongs to the DEAD box helicase family.</text>
</comment>
<evidence type="ECO:0000259" key="11">
    <source>
        <dbReference type="PROSITE" id="PS51195"/>
    </source>
</evidence>
<name>K7AB76_9ALTE</name>
<dbReference type="GO" id="GO:0016787">
    <property type="term" value="F:hydrolase activity"/>
    <property type="evidence" value="ECO:0007669"/>
    <property type="project" value="UniProtKB-KW"/>
</dbReference>
<dbReference type="GO" id="GO:0003676">
    <property type="term" value="F:nucleic acid binding"/>
    <property type="evidence" value="ECO:0007669"/>
    <property type="project" value="InterPro"/>
</dbReference>
<evidence type="ECO:0000259" key="9">
    <source>
        <dbReference type="PROSITE" id="PS51192"/>
    </source>
</evidence>
<dbReference type="PROSITE" id="PS51195">
    <property type="entry name" value="Q_MOTIF"/>
    <property type="match status" value="1"/>
</dbReference>
<dbReference type="EMBL" id="BAER01000044">
    <property type="protein sequence ID" value="GAC32630.1"/>
    <property type="molecule type" value="Genomic_DNA"/>
</dbReference>
<dbReference type="CDD" id="cd00268">
    <property type="entry name" value="DEADc"/>
    <property type="match status" value="1"/>
</dbReference>
<dbReference type="InterPro" id="IPR000629">
    <property type="entry name" value="RNA-helicase_DEAD-box_CS"/>
</dbReference>
<evidence type="ECO:0000256" key="8">
    <source>
        <dbReference type="SAM" id="MobiDB-lite"/>
    </source>
</evidence>
<dbReference type="CDD" id="cd18787">
    <property type="entry name" value="SF2_C_DEAD"/>
    <property type="match status" value="1"/>
</dbReference>
<dbReference type="PANTHER" id="PTHR47959">
    <property type="entry name" value="ATP-DEPENDENT RNA HELICASE RHLE-RELATED"/>
    <property type="match status" value="1"/>
</dbReference>
<dbReference type="SMART" id="SM00490">
    <property type="entry name" value="HELICc"/>
    <property type="match status" value="1"/>
</dbReference>
<dbReference type="OrthoDB" id="9805696at2"/>
<evidence type="ECO:0000313" key="13">
    <source>
        <dbReference type="Proteomes" id="UP000006322"/>
    </source>
</evidence>
<dbReference type="RefSeq" id="WP_007104417.1">
    <property type="nucleotide sequence ID" value="NZ_BAER01000044.1"/>
</dbReference>
<keyword evidence="4 7" id="KW-0067">ATP-binding</keyword>
<reference evidence="13" key="1">
    <citation type="journal article" date="2014" name="Environ. Microbiol.">
        <title>Comparative genomics of the marine bacterial genus Glaciecola reveals the high degree of genomic diversity and genomic characteristic for cold adaptation.</title>
        <authorList>
            <person name="Qin Q.L."/>
            <person name="Xie B.B."/>
            <person name="Yu Y."/>
            <person name="Shu Y.L."/>
            <person name="Rong J.C."/>
            <person name="Zhang Y.J."/>
            <person name="Zhao D.L."/>
            <person name="Chen X.L."/>
            <person name="Zhang X.Y."/>
            <person name="Chen B."/>
            <person name="Zhou B.C."/>
            <person name="Zhang Y.Z."/>
        </authorList>
    </citation>
    <scope>NUCLEOTIDE SEQUENCE [LARGE SCALE GENOMIC DNA]</scope>
    <source>
        <strain evidence="13">LMG 21857</strain>
    </source>
</reference>
<dbReference type="PROSITE" id="PS51194">
    <property type="entry name" value="HELICASE_CTER"/>
    <property type="match status" value="1"/>
</dbReference>
<dbReference type="SUPFAM" id="SSF52540">
    <property type="entry name" value="P-loop containing nucleoside triphosphate hydrolases"/>
    <property type="match status" value="1"/>
</dbReference>
<dbReference type="SMART" id="SM00487">
    <property type="entry name" value="DEXDc"/>
    <property type="match status" value="1"/>
</dbReference>
<evidence type="ECO:0000256" key="5">
    <source>
        <dbReference type="ARBA" id="ARBA00038437"/>
    </source>
</evidence>
<dbReference type="PANTHER" id="PTHR47959:SF13">
    <property type="entry name" value="ATP-DEPENDENT RNA HELICASE RHLE"/>
    <property type="match status" value="1"/>
</dbReference>
<dbReference type="Pfam" id="PF00271">
    <property type="entry name" value="Helicase_C"/>
    <property type="match status" value="1"/>
</dbReference>
<comment type="caution">
    <text evidence="12">The sequence shown here is derived from an EMBL/GenBank/DDBJ whole genome shotgun (WGS) entry which is preliminary data.</text>
</comment>
<dbReference type="PROSITE" id="PS00039">
    <property type="entry name" value="DEAD_ATP_HELICASE"/>
    <property type="match status" value="1"/>
</dbReference>
<feature type="compositionally biased region" description="Basic and acidic residues" evidence="8">
    <location>
        <begin position="395"/>
        <end position="410"/>
    </location>
</feature>
<evidence type="ECO:0000313" key="12">
    <source>
        <dbReference type="EMBL" id="GAC32630.1"/>
    </source>
</evidence>
<dbReference type="AlphaFoldDB" id="K7AB76"/>
<dbReference type="InterPro" id="IPR044742">
    <property type="entry name" value="DEAD/DEAH_RhlB"/>
</dbReference>
<feature type="region of interest" description="Disordered" evidence="8">
    <location>
        <begin position="382"/>
        <end position="451"/>
    </location>
</feature>
<organism evidence="12 13">
    <name type="scientific">Paraglaciecola polaris LMG 21857</name>
    <dbReference type="NCBI Taxonomy" id="1129793"/>
    <lineage>
        <taxon>Bacteria</taxon>
        <taxon>Pseudomonadati</taxon>
        <taxon>Pseudomonadota</taxon>
        <taxon>Gammaproteobacteria</taxon>
        <taxon>Alteromonadales</taxon>
        <taxon>Alteromonadaceae</taxon>
        <taxon>Paraglaciecola</taxon>
    </lineage>
</organism>
<evidence type="ECO:0000256" key="7">
    <source>
        <dbReference type="RuleBase" id="RU000492"/>
    </source>
</evidence>
<evidence type="ECO:0000256" key="2">
    <source>
        <dbReference type="ARBA" id="ARBA00022801"/>
    </source>
</evidence>
<dbReference type="InterPro" id="IPR050079">
    <property type="entry name" value="DEAD_box_RNA_helicase"/>
</dbReference>
<evidence type="ECO:0000256" key="4">
    <source>
        <dbReference type="ARBA" id="ARBA00022840"/>
    </source>
</evidence>
<dbReference type="GO" id="GO:0005829">
    <property type="term" value="C:cytosol"/>
    <property type="evidence" value="ECO:0007669"/>
    <property type="project" value="TreeGrafter"/>
</dbReference>
<feature type="short sequence motif" description="Q motif" evidence="6">
    <location>
        <begin position="1"/>
        <end position="29"/>
    </location>
</feature>
<protein>
    <submittedName>
        <fullName evidence="12">DEAD-box ATP-dependent RNA helicase cshA</fullName>
    </submittedName>
</protein>
<dbReference type="Gene3D" id="3.40.50.300">
    <property type="entry name" value="P-loop containing nucleotide triphosphate hydrolases"/>
    <property type="match status" value="2"/>
</dbReference>
<keyword evidence="13" id="KW-1185">Reference proteome</keyword>
<dbReference type="InterPro" id="IPR014014">
    <property type="entry name" value="RNA_helicase_DEAD_Q_motif"/>
</dbReference>
<dbReference type="Pfam" id="PF00270">
    <property type="entry name" value="DEAD"/>
    <property type="match status" value="1"/>
</dbReference>
<dbReference type="InterPro" id="IPR027417">
    <property type="entry name" value="P-loop_NTPase"/>
</dbReference>
<keyword evidence="2 7" id="KW-0378">Hydrolase</keyword>
<evidence type="ECO:0000256" key="6">
    <source>
        <dbReference type="PROSITE-ProRule" id="PRU00552"/>
    </source>
</evidence>
<dbReference type="InterPro" id="IPR001650">
    <property type="entry name" value="Helicase_C-like"/>
</dbReference>
<dbReference type="InterPro" id="IPR014001">
    <property type="entry name" value="Helicase_ATP-bd"/>
</dbReference>
<proteinExistence type="inferred from homology"/>
<dbReference type="InterPro" id="IPR011545">
    <property type="entry name" value="DEAD/DEAH_box_helicase_dom"/>
</dbReference>
<gene>
    <name evidence="12" type="primary">cshA</name>
    <name evidence="12" type="ORF">GPLA_1720</name>
</gene>
<dbReference type="STRING" id="1129793.GPLA_1720"/>
<dbReference type="GO" id="GO:0005524">
    <property type="term" value="F:ATP binding"/>
    <property type="evidence" value="ECO:0007669"/>
    <property type="project" value="UniProtKB-KW"/>
</dbReference>
<feature type="domain" description="Helicase ATP-binding" evidence="9">
    <location>
        <begin position="32"/>
        <end position="206"/>
    </location>
</feature>
<feature type="domain" description="DEAD-box RNA helicase Q" evidence="11">
    <location>
        <begin position="1"/>
        <end position="29"/>
    </location>
</feature>